<proteinExistence type="predicted"/>
<dbReference type="PANTHER" id="PTHR30086:SF20">
    <property type="entry name" value="ARGININE EXPORTER PROTEIN ARGO-RELATED"/>
    <property type="match status" value="1"/>
</dbReference>
<keyword evidence="4 6" id="KW-1133">Transmembrane helix</keyword>
<feature type="transmembrane region" description="Helical" evidence="6">
    <location>
        <begin position="118"/>
        <end position="138"/>
    </location>
</feature>
<gene>
    <name evidence="7" type="ORF">DU002_11555</name>
</gene>
<dbReference type="EMBL" id="QPID01000006">
    <property type="protein sequence ID" value="RCU49546.1"/>
    <property type="molecule type" value="Genomic_DNA"/>
</dbReference>
<dbReference type="Pfam" id="PF01810">
    <property type="entry name" value="LysE"/>
    <property type="match status" value="1"/>
</dbReference>
<feature type="transmembrane region" description="Helical" evidence="6">
    <location>
        <begin position="6"/>
        <end position="28"/>
    </location>
</feature>
<evidence type="ECO:0000256" key="5">
    <source>
        <dbReference type="ARBA" id="ARBA00023136"/>
    </source>
</evidence>
<feature type="transmembrane region" description="Helical" evidence="6">
    <location>
        <begin position="150"/>
        <end position="175"/>
    </location>
</feature>
<dbReference type="RefSeq" id="WP_114338542.1">
    <property type="nucleotide sequence ID" value="NZ_QPID01000006.1"/>
</dbReference>
<dbReference type="Proteomes" id="UP000252558">
    <property type="component" value="Unassembled WGS sequence"/>
</dbReference>
<evidence type="ECO:0000256" key="2">
    <source>
        <dbReference type="ARBA" id="ARBA00022475"/>
    </source>
</evidence>
<dbReference type="GO" id="GO:0015171">
    <property type="term" value="F:amino acid transmembrane transporter activity"/>
    <property type="evidence" value="ECO:0007669"/>
    <property type="project" value="TreeGrafter"/>
</dbReference>
<dbReference type="GO" id="GO:0005886">
    <property type="term" value="C:plasma membrane"/>
    <property type="evidence" value="ECO:0007669"/>
    <property type="project" value="UniProtKB-SubCell"/>
</dbReference>
<dbReference type="PANTHER" id="PTHR30086">
    <property type="entry name" value="ARGININE EXPORTER PROTEIN ARGO"/>
    <property type="match status" value="1"/>
</dbReference>
<sequence length="213" mass="23029">MSTELIISFCLVALLSGMVPGPNGLLIVSHSLTLGRRTALITLSGTLCAFYAHGLFSVVGISALIMSSSELFMLVKALGVAYLCYLGITSLWQAINSNKIAQKNTPQPLAHRLSYKKAWLQGFITNLLNPKVSMFYLALFPQFLSESSDIVTTTFFLVTVQIIIVGCWFASLALLAHKTVGLGKPMLTRLLKGGVGVLMLWFGVKLAKVQTSA</sequence>
<protein>
    <submittedName>
        <fullName evidence="7">LysE family translocator</fullName>
    </submittedName>
</protein>
<evidence type="ECO:0000256" key="3">
    <source>
        <dbReference type="ARBA" id="ARBA00022692"/>
    </source>
</evidence>
<dbReference type="PIRSF" id="PIRSF006324">
    <property type="entry name" value="LeuE"/>
    <property type="match status" value="1"/>
</dbReference>
<dbReference type="OrthoDB" id="9804822at2"/>
<reference evidence="7 8" key="1">
    <citation type="submission" date="2018-07" db="EMBL/GenBank/DDBJ databases">
        <title>Corallincola holothuriorum sp. nov., a new facultative anaerobe isolated from sea cucumber Apostichopus japonicus.</title>
        <authorList>
            <person name="Xia H."/>
        </authorList>
    </citation>
    <scope>NUCLEOTIDE SEQUENCE [LARGE SCALE GENOMIC DNA]</scope>
    <source>
        <strain evidence="7 8">C4</strain>
    </source>
</reference>
<keyword evidence="8" id="KW-1185">Reference proteome</keyword>
<keyword evidence="3 6" id="KW-0812">Transmembrane</keyword>
<evidence type="ECO:0000256" key="6">
    <source>
        <dbReference type="SAM" id="Phobius"/>
    </source>
</evidence>
<dbReference type="AlphaFoldDB" id="A0A368NH87"/>
<dbReference type="InterPro" id="IPR001123">
    <property type="entry name" value="LeuE-type"/>
</dbReference>
<evidence type="ECO:0000256" key="4">
    <source>
        <dbReference type="ARBA" id="ARBA00022989"/>
    </source>
</evidence>
<feature type="transmembrane region" description="Helical" evidence="6">
    <location>
        <begin position="71"/>
        <end position="95"/>
    </location>
</feature>
<organism evidence="7 8">
    <name type="scientific">Corallincola holothuriorum</name>
    <dbReference type="NCBI Taxonomy" id="2282215"/>
    <lineage>
        <taxon>Bacteria</taxon>
        <taxon>Pseudomonadati</taxon>
        <taxon>Pseudomonadota</taxon>
        <taxon>Gammaproteobacteria</taxon>
        <taxon>Alteromonadales</taxon>
        <taxon>Psychromonadaceae</taxon>
        <taxon>Corallincola</taxon>
    </lineage>
</organism>
<name>A0A368NH87_9GAMM</name>
<evidence type="ECO:0000313" key="7">
    <source>
        <dbReference type="EMBL" id="RCU49546.1"/>
    </source>
</evidence>
<comment type="subcellular location">
    <subcellularLocation>
        <location evidence="1">Cell membrane</location>
        <topology evidence="1">Multi-pass membrane protein</topology>
    </subcellularLocation>
</comment>
<feature type="transmembrane region" description="Helical" evidence="6">
    <location>
        <begin position="40"/>
        <end position="65"/>
    </location>
</feature>
<evidence type="ECO:0000313" key="8">
    <source>
        <dbReference type="Proteomes" id="UP000252558"/>
    </source>
</evidence>
<accession>A0A368NH87</accession>
<evidence type="ECO:0000256" key="1">
    <source>
        <dbReference type="ARBA" id="ARBA00004651"/>
    </source>
</evidence>
<keyword evidence="5 6" id="KW-0472">Membrane</keyword>
<comment type="caution">
    <text evidence="7">The sequence shown here is derived from an EMBL/GenBank/DDBJ whole genome shotgun (WGS) entry which is preliminary data.</text>
</comment>
<keyword evidence="2" id="KW-1003">Cell membrane</keyword>